<dbReference type="Proteomes" id="UP001328107">
    <property type="component" value="Unassembled WGS sequence"/>
</dbReference>
<feature type="non-terminal residue" evidence="2">
    <location>
        <position position="1"/>
    </location>
</feature>
<gene>
    <name evidence="2" type="ORF">PMAYCL1PPCAC_07084</name>
</gene>
<evidence type="ECO:0000256" key="1">
    <source>
        <dbReference type="SAM" id="Phobius"/>
    </source>
</evidence>
<keyword evidence="1" id="KW-1133">Transmembrane helix</keyword>
<sequence>RRRGGRGNGNVFRICRPSHLHDYGLRETPSCPPLLLSMFPLLLSFLPSVSTLICYHCISPLSSDIPLEAQHTLKSLLYSAYNVPPVHQLCGVEDDPEFRSLDSIPCSDSCMKILISHGDTTLLLRGCNSSLFLRGYHLASDASCSPSSTPSICDCSQDLCNSFSISSFILPIIISLFLSGYSL</sequence>
<keyword evidence="1" id="KW-0472">Membrane</keyword>
<dbReference type="AlphaFoldDB" id="A0AAN5CC50"/>
<feature type="transmembrane region" description="Helical" evidence="1">
    <location>
        <begin position="163"/>
        <end position="181"/>
    </location>
</feature>
<organism evidence="2 3">
    <name type="scientific">Pristionchus mayeri</name>
    <dbReference type="NCBI Taxonomy" id="1317129"/>
    <lineage>
        <taxon>Eukaryota</taxon>
        <taxon>Metazoa</taxon>
        <taxon>Ecdysozoa</taxon>
        <taxon>Nematoda</taxon>
        <taxon>Chromadorea</taxon>
        <taxon>Rhabditida</taxon>
        <taxon>Rhabditina</taxon>
        <taxon>Diplogasteromorpha</taxon>
        <taxon>Diplogasteroidea</taxon>
        <taxon>Neodiplogasteridae</taxon>
        <taxon>Pristionchus</taxon>
    </lineage>
</organism>
<dbReference type="EMBL" id="BTRK01000002">
    <property type="protein sequence ID" value="GMR36889.1"/>
    <property type="molecule type" value="Genomic_DNA"/>
</dbReference>
<evidence type="ECO:0000313" key="2">
    <source>
        <dbReference type="EMBL" id="GMR36889.1"/>
    </source>
</evidence>
<proteinExistence type="predicted"/>
<accession>A0AAN5CC50</accession>
<comment type="caution">
    <text evidence="2">The sequence shown here is derived from an EMBL/GenBank/DDBJ whole genome shotgun (WGS) entry which is preliminary data.</text>
</comment>
<reference evidence="3" key="1">
    <citation type="submission" date="2022-10" db="EMBL/GenBank/DDBJ databases">
        <title>Genome assembly of Pristionchus species.</title>
        <authorList>
            <person name="Yoshida K."/>
            <person name="Sommer R.J."/>
        </authorList>
    </citation>
    <scope>NUCLEOTIDE SEQUENCE [LARGE SCALE GENOMIC DNA]</scope>
    <source>
        <strain evidence="3">RS5460</strain>
    </source>
</reference>
<evidence type="ECO:0000313" key="3">
    <source>
        <dbReference type="Proteomes" id="UP001328107"/>
    </source>
</evidence>
<keyword evidence="1" id="KW-0812">Transmembrane</keyword>
<keyword evidence="3" id="KW-1185">Reference proteome</keyword>
<evidence type="ECO:0008006" key="4">
    <source>
        <dbReference type="Google" id="ProtNLM"/>
    </source>
</evidence>
<name>A0AAN5CC50_9BILA</name>
<protein>
    <recommendedName>
        <fullName evidence="4">Protein quiver</fullName>
    </recommendedName>
</protein>